<dbReference type="SUPFAM" id="SSF52425">
    <property type="entry name" value="Cryptochrome/photolyase, N-terminal domain"/>
    <property type="match status" value="1"/>
</dbReference>
<keyword evidence="3 6" id="KW-0157">Chromophore</keyword>
<dbReference type="InterPro" id="IPR006050">
    <property type="entry name" value="DNA_photolyase_N"/>
</dbReference>
<evidence type="ECO:0000259" key="7">
    <source>
        <dbReference type="PROSITE" id="PS51645"/>
    </source>
</evidence>
<dbReference type="AlphaFoldDB" id="A0A7X5UPC8"/>
<feature type="binding site" evidence="4">
    <location>
        <begin position="197"/>
        <end position="201"/>
    </location>
    <ligand>
        <name>FAD</name>
        <dbReference type="ChEBI" id="CHEBI:57692"/>
    </ligand>
</feature>
<sequence length="432" mass="48936">MLDESILRSDYNRPNRACFLADCLRDLDARLRELGARLVIRRGHVPEVVAQLAEEHAAKEVHISSDVSSYAKGRETALRNSLRDNGRTLVIHDGVINVVSPGLLVPAARDHYAMFTPYFRRWSEAPMRSLASTPPRLRMPRIEPGTVPSASEICTGQPSSNLPPGGEQAARAKLDAWLSGPLRVYHRVYDSVADDATSRLSPHLHFGSLSATELVARTGRSSAGAHAFVRQLAWRDFFHQVLAARPSATSQDYRPRGGHWRTCDREMAAWRDGRTGFPIVDAGMRQLSVEGWMHNRARLIVASFLTKTLYLDWRWGARHFRDLLVDADMANNQLNWQWVAGTGTDSRPNRVLNPLLQARRYDPDGDYVRRYVPELADVPGAAVHMPWELRDRERARLDYPDPIVDLRQARARFLEARGKRRYDSAGQWPCQP</sequence>
<dbReference type="InterPro" id="IPR036155">
    <property type="entry name" value="Crypto/Photolyase_N_sf"/>
</dbReference>
<evidence type="ECO:0000256" key="6">
    <source>
        <dbReference type="RuleBase" id="RU004182"/>
    </source>
</evidence>
<dbReference type="GO" id="GO:0006950">
    <property type="term" value="P:response to stress"/>
    <property type="evidence" value="ECO:0007669"/>
    <property type="project" value="UniProtKB-ARBA"/>
</dbReference>
<dbReference type="GO" id="GO:0071949">
    <property type="term" value="F:FAD binding"/>
    <property type="evidence" value="ECO:0007669"/>
    <property type="project" value="TreeGrafter"/>
</dbReference>
<dbReference type="InterPro" id="IPR014729">
    <property type="entry name" value="Rossmann-like_a/b/a_fold"/>
</dbReference>
<dbReference type="PROSITE" id="PS51645">
    <property type="entry name" value="PHR_CRY_ALPHA_BETA"/>
    <property type="match status" value="1"/>
</dbReference>
<feature type="binding site" evidence="4">
    <location>
        <begin position="326"/>
        <end position="328"/>
    </location>
    <ligand>
        <name>FAD</name>
        <dbReference type="ChEBI" id="CHEBI:57692"/>
    </ligand>
</feature>
<dbReference type="GO" id="GO:0003677">
    <property type="term" value="F:DNA binding"/>
    <property type="evidence" value="ECO:0007669"/>
    <property type="project" value="TreeGrafter"/>
</dbReference>
<dbReference type="PROSITE" id="PS00691">
    <property type="entry name" value="DNA_PHOTOLYASES_1_2"/>
    <property type="match status" value="1"/>
</dbReference>
<dbReference type="GO" id="GO:0003904">
    <property type="term" value="F:deoxyribodipyrimidine photo-lyase activity"/>
    <property type="evidence" value="ECO:0007669"/>
    <property type="project" value="UniProtKB-EC"/>
</dbReference>
<feature type="site" description="Electron transfer via tryptophanyl radical" evidence="5">
    <location>
        <position position="336"/>
    </location>
</feature>
<comment type="cofactor">
    <cofactor evidence="4">
        <name>FAD</name>
        <dbReference type="ChEBI" id="CHEBI:57692"/>
    </cofactor>
    <text evidence="4">Binds 1 FAD per subunit.</text>
</comment>
<name>A0A7X5UPC8_9PSEU</name>
<feature type="domain" description="Photolyase/cryptochrome alpha/beta" evidence="7">
    <location>
        <begin position="1"/>
        <end position="97"/>
    </location>
</feature>
<dbReference type="Gene3D" id="1.25.40.80">
    <property type="match status" value="1"/>
</dbReference>
<dbReference type="GO" id="GO:0009416">
    <property type="term" value="P:response to light stimulus"/>
    <property type="evidence" value="ECO:0007669"/>
    <property type="project" value="TreeGrafter"/>
</dbReference>
<gene>
    <name evidence="8" type="ORF">FHU38_001652</name>
</gene>
<keyword evidence="8" id="KW-0456">Lyase</keyword>
<proteinExistence type="inferred from homology"/>
<protein>
    <submittedName>
        <fullName evidence="8">Deoxyribodipyrimidine photo-lyase</fullName>
        <ecNumber evidence="8">4.1.99.3</ecNumber>
    </submittedName>
</protein>
<feature type="binding site" evidence="4">
    <location>
        <position position="185"/>
    </location>
    <ligand>
        <name>FAD</name>
        <dbReference type="ChEBI" id="CHEBI:57692"/>
    </ligand>
</feature>
<keyword evidence="2 4" id="KW-0274">FAD</keyword>
<evidence type="ECO:0000256" key="5">
    <source>
        <dbReference type="PIRSR" id="PIRSR602081-2"/>
    </source>
</evidence>
<accession>A0A7X5UPC8</accession>
<dbReference type="PROSITE" id="PS00394">
    <property type="entry name" value="DNA_PHOTOLYASES_1_1"/>
    <property type="match status" value="1"/>
</dbReference>
<keyword evidence="9" id="KW-1185">Reference proteome</keyword>
<feature type="binding site" evidence="4">
    <location>
        <begin position="231"/>
        <end position="238"/>
    </location>
    <ligand>
        <name>FAD</name>
        <dbReference type="ChEBI" id="CHEBI:57692"/>
    </ligand>
</feature>
<dbReference type="InterPro" id="IPR002081">
    <property type="entry name" value="Cryptochrome/DNA_photolyase_1"/>
</dbReference>
<dbReference type="EC" id="4.1.99.3" evidence="8"/>
<dbReference type="PRINTS" id="PR00147">
    <property type="entry name" value="DNAPHOTLYASE"/>
</dbReference>
<organism evidence="8 9">
    <name type="scientific">Saccharomonospora amisosensis</name>
    <dbReference type="NCBI Taxonomy" id="1128677"/>
    <lineage>
        <taxon>Bacteria</taxon>
        <taxon>Bacillati</taxon>
        <taxon>Actinomycetota</taxon>
        <taxon>Actinomycetes</taxon>
        <taxon>Pseudonocardiales</taxon>
        <taxon>Pseudonocardiaceae</taxon>
        <taxon>Saccharomonospora</taxon>
    </lineage>
</organism>
<dbReference type="InterPro" id="IPR005101">
    <property type="entry name" value="Cryptochr/Photolyase_FAD-bd"/>
</dbReference>
<reference evidence="8 9" key="1">
    <citation type="submission" date="2020-03" db="EMBL/GenBank/DDBJ databases">
        <title>Sequencing the genomes of 1000 actinobacteria strains.</title>
        <authorList>
            <person name="Klenk H.-P."/>
        </authorList>
    </citation>
    <scope>NUCLEOTIDE SEQUENCE [LARGE SCALE GENOMIC DNA]</scope>
    <source>
        <strain evidence="8 9">DSM 45685</strain>
    </source>
</reference>
<dbReference type="EMBL" id="JAAOYM010000001">
    <property type="protein sequence ID" value="NIJ11308.1"/>
    <property type="molecule type" value="Genomic_DNA"/>
</dbReference>
<evidence type="ECO:0000256" key="4">
    <source>
        <dbReference type="PIRSR" id="PIRSR602081-1"/>
    </source>
</evidence>
<dbReference type="Gene3D" id="3.40.50.620">
    <property type="entry name" value="HUPs"/>
    <property type="match status" value="1"/>
</dbReference>
<evidence type="ECO:0000256" key="3">
    <source>
        <dbReference type="ARBA" id="ARBA00022991"/>
    </source>
</evidence>
<dbReference type="GO" id="GO:0006139">
    <property type="term" value="P:nucleobase-containing compound metabolic process"/>
    <property type="evidence" value="ECO:0007669"/>
    <property type="project" value="UniProtKB-ARBA"/>
</dbReference>
<dbReference type="Pfam" id="PF03441">
    <property type="entry name" value="FAD_binding_7"/>
    <property type="match status" value="1"/>
</dbReference>
<dbReference type="Proteomes" id="UP000545493">
    <property type="component" value="Unassembled WGS sequence"/>
</dbReference>
<dbReference type="SUPFAM" id="SSF48173">
    <property type="entry name" value="Cryptochrome/photolyase FAD-binding domain"/>
    <property type="match status" value="1"/>
</dbReference>
<comment type="similarity">
    <text evidence="6">Belongs to the DNA photolyase family.</text>
</comment>
<evidence type="ECO:0000313" key="8">
    <source>
        <dbReference type="EMBL" id="NIJ11308.1"/>
    </source>
</evidence>
<feature type="site" description="Electron transfer via tryptophanyl radical" evidence="5">
    <location>
        <position position="313"/>
    </location>
</feature>
<dbReference type="Pfam" id="PF00875">
    <property type="entry name" value="DNA_photolyase"/>
    <property type="match status" value="1"/>
</dbReference>
<dbReference type="InterPro" id="IPR018394">
    <property type="entry name" value="DNA_photolyase_1_CS_C"/>
</dbReference>
<keyword evidence="1 4" id="KW-0285">Flavoprotein</keyword>
<feature type="site" description="Electron transfer via tryptophanyl radical" evidence="5">
    <location>
        <position position="260"/>
    </location>
</feature>
<comment type="caution">
    <text evidence="8">The sequence shown here is derived from an EMBL/GenBank/DDBJ whole genome shotgun (WGS) entry which is preliminary data.</text>
</comment>
<dbReference type="InterPro" id="IPR036134">
    <property type="entry name" value="Crypto/Photolyase_FAD-like_sf"/>
</dbReference>
<dbReference type="PANTHER" id="PTHR11455:SF9">
    <property type="entry name" value="CRYPTOCHROME CIRCADIAN CLOCK 5 ISOFORM X1"/>
    <property type="match status" value="1"/>
</dbReference>
<evidence type="ECO:0000256" key="2">
    <source>
        <dbReference type="ARBA" id="ARBA00022827"/>
    </source>
</evidence>
<evidence type="ECO:0000256" key="1">
    <source>
        <dbReference type="ARBA" id="ARBA00022630"/>
    </source>
</evidence>
<feature type="binding site" evidence="4">
    <location>
        <position position="228"/>
    </location>
    <ligand>
        <name>FAD</name>
        <dbReference type="ChEBI" id="CHEBI:57692"/>
    </ligand>
</feature>
<dbReference type="PANTHER" id="PTHR11455">
    <property type="entry name" value="CRYPTOCHROME"/>
    <property type="match status" value="1"/>
</dbReference>
<evidence type="ECO:0000313" key="9">
    <source>
        <dbReference type="Proteomes" id="UP000545493"/>
    </source>
</evidence>
<dbReference type="Gene3D" id="1.10.579.10">
    <property type="entry name" value="DNA Cyclobutane Dipyrimidine Photolyase, subunit A, domain 3"/>
    <property type="match status" value="1"/>
</dbReference>